<evidence type="ECO:0000256" key="3">
    <source>
        <dbReference type="ARBA" id="ARBA00022692"/>
    </source>
</evidence>
<feature type="transmembrane region" description="Helical" evidence="7">
    <location>
        <begin position="237"/>
        <end position="258"/>
    </location>
</feature>
<comment type="subcellular location">
    <subcellularLocation>
        <location evidence="1">Membrane</location>
        <topology evidence="1">Multi-pass membrane protein</topology>
    </subcellularLocation>
</comment>
<feature type="domain" description="Amino acid transporter transmembrane" evidence="8">
    <location>
        <begin position="57"/>
        <end position="398"/>
    </location>
</feature>
<feature type="transmembrane region" description="Helical" evidence="7">
    <location>
        <begin position="90"/>
        <end position="109"/>
    </location>
</feature>
<accession>A0A6A6QG08</accession>
<organism evidence="9 10">
    <name type="scientific">Lophium mytilinum</name>
    <dbReference type="NCBI Taxonomy" id="390894"/>
    <lineage>
        <taxon>Eukaryota</taxon>
        <taxon>Fungi</taxon>
        <taxon>Dikarya</taxon>
        <taxon>Ascomycota</taxon>
        <taxon>Pezizomycotina</taxon>
        <taxon>Dothideomycetes</taxon>
        <taxon>Pleosporomycetidae</taxon>
        <taxon>Mytilinidiales</taxon>
        <taxon>Mytilinidiaceae</taxon>
        <taxon>Lophium</taxon>
    </lineage>
</organism>
<dbReference type="OrthoDB" id="294730at2759"/>
<evidence type="ECO:0000313" key="9">
    <source>
        <dbReference type="EMBL" id="KAF2490936.1"/>
    </source>
</evidence>
<evidence type="ECO:0000256" key="2">
    <source>
        <dbReference type="ARBA" id="ARBA00008066"/>
    </source>
</evidence>
<dbReference type="EMBL" id="MU004196">
    <property type="protein sequence ID" value="KAF2490936.1"/>
    <property type="molecule type" value="Genomic_DNA"/>
</dbReference>
<evidence type="ECO:0000256" key="6">
    <source>
        <dbReference type="SAM" id="MobiDB-lite"/>
    </source>
</evidence>
<dbReference type="Pfam" id="PF01490">
    <property type="entry name" value="Aa_trans"/>
    <property type="match status" value="1"/>
</dbReference>
<dbReference type="PANTHER" id="PTHR22950">
    <property type="entry name" value="AMINO ACID TRANSPORTER"/>
    <property type="match status" value="1"/>
</dbReference>
<feature type="transmembrane region" description="Helical" evidence="7">
    <location>
        <begin position="379"/>
        <end position="398"/>
    </location>
</feature>
<dbReference type="PANTHER" id="PTHR22950:SF668">
    <property type="entry name" value="AMINO ACID TRANSPORTER (EUROFUNG)"/>
    <property type="match status" value="1"/>
</dbReference>
<dbReference type="FunFam" id="1.20.1740.10:FF:000039">
    <property type="entry name" value="Neutral amino acid transporter (Eurofung)"/>
    <property type="match status" value="1"/>
</dbReference>
<keyword evidence="10" id="KW-1185">Reference proteome</keyword>
<feature type="transmembrane region" description="Helical" evidence="7">
    <location>
        <begin position="170"/>
        <end position="186"/>
    </location>
</feature>
<dbReference type="GO" id="GO:0015179">
    <property type="term" value="F:L-amino acid transmembrane transporter activity"/>
    <property type="evidence" value="ECO:0007669"/>
    <property type="project" value="TreeGrafter"/>
</dbReference>
<evidence type="ECO:0000259" key="8">
    <source>
        <dbReference type="Pfam" id="PF01490"/>
    </source>
</evidence>
<feature type="transmembrane region" description="Helical" evidence="7">
    <location>
        <begin position="193"/>
        <end position="217"/>
    </location>
</feature>
<feature type="region of interest" description="Disordered" evidence="6">
    <location>
        <begin position="1"/>
        <end position="42"/>
    </location>
</feature>
<feature type="transmembrane region" description="Helical" evidence="7">
    <location>
        <begin position="142"/>
        <end position="164"/>
    </location>
</feature>
<name>A0A6A6QG08_9PEZI</name>
<evidence type="ECO:0000256" key="7">
    <source>
        <dbReference type="SAM" id="Phobius"/>
    </source>
</evidence>
<evidence type="ECO:0000313" key="10">
    <source>
        <dbReference type="Proteomes" id="UP000799750"/>
    </source>
</evidence>
<evidence type="ECO:0000256" key="4">
    <source>
        <dbReference type="ARBA" id="ARBA00022989"/>
    </source>
</evidence>
<dbReference type="Proteomes" id="UP000799750">
    <property type="component" value="Unassembled WGS sequence"/>
</dbReference>
<feature type="transmembrane region" description="Helical" evidence="7">
    <location>
        <begin position="270"/>
        <end position="292"/>
    </location>
</feature>
<keyword evidence="5 7" id="KW-0472">Membrane</keyword>
<feature type="transmembrane region" description="Helical" evidence="7">
    <location>
        <begin position="312"/>
        <end position="333"/>
    </location>
</feature>
<dbReference type="InterPro" id="IPR013057">
    <property type="entry name" value="AA_transpt_TM"/>
</dbReference>
<dbReference type="AlphaFoldDB" id="A0A6A6QG08"/>
<dbReference type="GO" id="GO:0016020">
    <property type="term" value="C:membrane"/>
    <property type="evidence" value="ECO:0007669"/>
    <property type="project" value="UniProtKB-SubCell"/>
</dbReference>
<sequence length="428" mass="45467">MKMSTPKWGSTPNKEAKEAVCEGSTESSLEGQNSHDGHAVDPVFGNEDGDGIHYRSMEWWHCGVLMLAETISLGVLSLPQAVATLGLVPGLLLIFFLGIIAYWTGFVVGEFKKAYPQIQSFADAGEMIAGPVGREIMAVSQILILIFIMAAHVLSFSIAMNVLTDHAICSVWFGVIGTIVSFIFGLPRTFKGVSWASIFSCISVIVAVTVAMIAIGISKPDMGHIVAVRPGVPVIKGLGPVMNIILAYAGHVAFFSFCAELRNPNDFPKALAFMQITACTFYMLIAAVIYYYAGRGVASPALGSASPTVAKICFGIALPTIVIAGVVNGSVACKYLYVRLWKGTDVIHESGTKAIGSWLGICGLAWVISWIIAEAIPSFNLLLGFISALFCSWFSCLWSSGTALASGAAGEAFSCKNNYSAKSAADLE</sequence>
<evidence type="ECO:0000256" key="5">
    <source>
        <dbReference type="ARBA" id="ARBA00023136"/>
    </source>
</evidence>
<gene>
    <name evidence="9" type="ORF">BU16DRAFT_574918</name>
</gene>
<keyword evidence="4 7" id="KW-1133">Transmembrane helix</keyword>
<proteinExistence type="inferred from homology"/>
<feature type="transmembrane region" description="Helical" evidence="7">
    <location>
        <begin position="59"/>
        <end position="78"/>
    </location>
</feature>
<feature type="transmembrane region" description="Helical" evidence="7">
    <location>
        <begin position="354"/>
        <end position="373"/>
    </location>
</feature>
<protein>
    <recommendedName>
        <fullName evidence="8">Amino acid transporter transmembrane domain-containing protein</fullName>
    </recommendedName>
</protein>
<dbReference type="Gene3D" id="1.20.1740.10">
    <property type="entry name" value="Amino acid/polyamine transporter I"/>
    <property type="match status" value="1"/>
</dbReference>
<evidence type="ECO:0000256" key="1">
    <source>
        <dbReference type="ARBA" id="ARBA00004141"/>
    </source>
</evidence>
<comment type="similarity">
    <text evidence="2">Belongs to the amino acid/polyamine transporter 2 family.</text>
</comment>
<reference evidence="9" key="1">
    <citation type="journal article" date="2020" name="Stud. Mycol.">
        <title>101 Dothideomycetes genomes: a test case for predicting lifestyles and emergence of pathogens.</title>
        <authorList>
            <person name="Haridas S."/>
            <person name="Albert R."/>
            <person name="Binder M."/>
            <person name="Bloem J."/>
            <person name="Labutti K."/>
            <person name="Salamov A."/>
            <person name="Andreopoulos B."/>
            <person name="Baker S."/>
            <person name="Barry K."/>
            <person name="Bills G."/>
            <person name="Bluhm B."/>
            <person name="Cannon C."/>
            <person name="Castanera R."/>
            <person name="Culley D."/>
            <person name="Daum C."/>
            <person name="Ezra D."/>
            <person name="Gonzalez J."/>
            <person name="Henrissat B."/>
            <person name="Kuo A."/>
            <person name="Liang C."/>
            <person name="Lipzen A."/>
            <person name="Lutzoni F."/>
            <person name="Magnuson J."/>
            <person name="Mondo S."/>
            <person name="Nolan M."/>
            <person name="Ohm R."/>
            <person name="Pangilinan J."/>
            <person name="Park H.-J."/>
            <person name="Ramirez L."/>
            <person name="Alfaro M."/>
            <person name="Sun H."/>
            <person name="Tritt A."/>
            <person name="Yoshinaga Y."/>
            <person name="Zwiers L.-H."/>
            <person name="Turgeon B."/>
            <person name="Goodwin S."/>
            <person name="Spatafora J."/>
            <person name="Crous P."/>
            <person name="Grigoriev I."/>
        </authorList>
    </citation>
    <scope>NUCLEOTIDE SEQUENCE</scope>
    <source>
        <strain evidence="9">CBS 269.34</strain>
    </source>
</reference>
<keyword evidence="3 7" id="KW-0812">Transmembrane</keyword>